<dbReference type="PATRIC" id="fig|411473.3.peg.995"/>
<gene>
    <name evidence="1" type="ORF">RUMCAL_01224</name>
</gene>
<comment type="caution">
    <text evidence="1">The sequence shown here is derived from an EMBL/GenBank/DDBJ whole genome shotgun (WGS) entry which is preliminary data.</text>
</comment>
<keyword evidence="2" id="KW-1185">Reference proteome</keyword>
<reference evidence="1 2" key="1">
    <citation type="submission" date="2013-07" db="EMBL/GenBank/DDBJ databases">
        <authorList>
            <person name="Weinstock G."/>
            <person name="Sodergren E."/>
            <person name="Wylie T."/>
            <person name="Fulton L."/>
            <person name="Fulton R."/>
            <person name="Fronick C."/>
            <person name="O'Laughlin M."/>
            <person name="Godfrey J."/>
            <person name="Miner T."/>
            <person name="Herter B."/>
            <person name="Appelbaum E."/>
            <person name="Cordes M."/>
            <person name="Lek S."/>
            <person name="Wollam A."/>
            <person name="Pepin K.H."/>
            <person name="Palsikar V.B."/>
            <person name="Mitreva M."/>
            <person name="Wilson R.K."/>
        </authorList>
    </citation>
    <scope>NUCLEOTIDE SEQUENCE [LARGE SCALE GENOMIC DNA]</scope>
    <source>
        <strain evidence="1 2">ATCC 27760</strain>
    </source>
</reference>
<name>U2KVV2_9FIRM</name>
<organism evidence="1 2">
    <name type="scientific">Ruminococcus callidus ATCC 27760</name>
    <dbReference type="NCBI Taxonomy" id="411473"/>
    <lineage>
        <taxon>Bacteria</taxon>
        <taxon>Bacillati</taxon>
        <taxon>Bacillota</taxon>
        <taxon>Clostridia</taxon>
        <taxon>Eubacteriales</taxon>
        <taxon>Oscillospiraceae</taxon>
        <taxon>Ruminococcus</taxon>
    </lineage>
</organism>
<proteinExistence type="predicted"/>
<accession>U2KVV2</accession>
<dbReference type="STRING" id="411473.RUMCAL_01224"/>
<dbReference type="Proteomes" id="UP000016662">
    <property type="component" value="Unassembled WGS sequence"/>
</dbReference>
<dbReference type="AlphaFoldDB" id="U2KVV2"/>
<protein>
    <submittedName>
        <fullName evidence="1">Uncharacterized protein</fullName>
    </submittedName>
</protein>
<evidence type="ECO:0000313" key="1">
    <source>
        <dbReference type="EMBL" id="ERJ96422.1"/>
    </source>
</evidence>
<dbReference type="EMBL" id="AWVF01000151">
    <property type="protein sequence ID" value="ERJ96422.1"/>
    <property type="molecule type" value="Genomic_DNA"/>
</dbReference>
<evidence type="ECO:0000313" key="2">
    <source>
        <dbReference type="Proteomes" id="UP000016662"/>
    </source>
</evidence>
<dbReference type="HOGENOM" id="CLU_3065896_0_0_9"/>
<sequence>MHPEDGFLILSCDSAAEKLPVRAESAVSSLASHCSVQESEAAAAQTADAEQHR</sequence>